<keyword evidence="4" id="KW-1185">Reference proteome</keyword>
<dbReference type="AlphaFoldDB" id="A0A7W3II14"/>
<dbReference type="NCBIfam" id="TIGR03696">
    <property type="entry name" value="Rhs_assc_core"/>
    <property type="match status" value="1"/>
</dbReference>
<dbReference type="RefSeq" id="WP_182339558.1">
    <property type="nucleotide sequence ID" value="NZ_JACGXS010000005.1"/>
</dbReference>
<sequence>MGLTYEVQGNLANRNGQQHAFDYGNRLREVVGIERYRYDAHGRRVSAVDGSGQRLFSLYGNDGALLYEQRRDRGNTDYVHLGTRLLATRNNGVVTWQHTDALGSPVASTNGSGAVVERKQFEPYGASVGAATDGVGYTGHMMDAGTGLTYMQQRYMDPQLGMFLSVDPVTAYDQPVGQFNRYRYANGNPYTYVDPDGEAGKVAWLVRLTANQAHKVARLTQEQAVSARRAQQNVIADRRQVARQIETSAHGAEGQLKHVGHELEGGGKGLPHYQTDSVRGHSFWGKDSVGALAVAGTLEQVADAAEYIPDPVPRPAEQSDIARWNGTMGAISEKTGLPMPGVKMGQDGGFQGYFRVDGRLDSKRLDQELSKGR</sequence>
<dbReference type="Proteomes" id="UP000547058">
    <property type="component" value="Unassembled WGS sequence"/>
</dbReference>
<dbReference type="Gene3D" id="2.180.10.10">
    <property type="entry name" value="RHS repeat-associated core"/>
    <property type="match status" value="1"/>
</dbReference>
<organism evidence="3 4">
    <name type="scientific">Stenotrophomonas tumulicola</name>
    <dbReference type="NCBI Taxonomy" id="1685415"/>
    <lineage>
        <taxon>Bacteria</taxon>
        <taxon>Pseudomonadati</taxon>
        <taxon>Pseudomonadota</taxon>
        <taxon>Gammaproteobacteria</taxon>
        <taxon>Lysobacterales</taxon>
        <taxon>Lysobacteraceae</taxon>
        <taxon>Stenotrophomonas</taxon>
    </lineage>
</organism>
<evidence type="ECO:0000313" key="3">
    <source>
        <dbReference type="EMBL" id="MBA8682417.1"/>
    </source>
</evidence>
<reference evidence="3 4" key="1">
    <citation type="submission" date="2020-08" db="EMBL/GenBank/DDBJ databases">
        <title>Stenotrophomonas tumulicola JCM 30961.</title>
        <authorList>
            <person name="Deng Y."/>
        </authorList>
    </citation>
    <scope>NUCLEOTIDE SEQUENCE [LARGE SCALE GENOMIC DNA]</scope>
    <source>
        <strain evidence="3 4">JCM 30961</strain>
    </source>
</reference>
<dbReference type="InterPro" id="IPR050708">
    <property type="entry name" value="T6SS_VgrG/RHS"/>
</dbReference>
<dbReference type="InterPro" id="IPR022385">
    <property type="entry name" value="Rhs_assc_core"/>
</dbReference>
<proteinExistence type="predicted"/>
<dbReference type="Pfam" id="PF25023">
    <property type="entry name" value="TEN_YD-shell"/>
    <property type="match status" value="1"/>
</dbReference>
<feature type="domain" description="Teneurin-like YD-shell" evidence="2">
    <location>
        <begin position="4"/>
        <end position="189"/>
    </location>
</feature>
<keyword evidence="1" id="KW-0677">Repeat</keyword>
<name>A0A7W3II14_9GAMM</name>
<gene>
    <name evidence="3" type="ORF">H4O11_11435</name>
</gene>
<evidence type="ECO:0000313" key="4">
    <source>
        <dbReference type="Proteomes" id="UP000547058"/>
    </source>
</evidence>
<evidence type="ECO:0000256" key="1">
    <source>
        <dbReference type="ARBA" id="ARBA00022737"/>
    </source>
</evidence>
<comment type="caution">
    <text evidence="3">The sequence shown here is derived from an EMBL/GenBank/DDBJ whole genome shotgun (WGS) entry which is preliminary data.</text>
</comment>
<dbReference type="InterPro" id="IPR056823">
    <property type="entry name" value="TEN-like_YD-shell"/>
</dbReference>
<evidence type="ECO:0000259" key="2">
    <source>
        <dbReference type="Pfam" id="PF25023"/>
    </source>
</evidence>
<dbReference type="PANTHER" id="PTHR32305">
    <property type="match status" value="1"/>
</dbReference>
<accession>A0A7W3II14</accession>
<protein>
    <submittedName>
        <fullName evidence="3">RHS repeat-associated core domain-containing protein</fullName>
    </submittedName>
</protein>
<dbReference type="PANTHER" id="PTHR32305:SF15">
    <property type="entry name" value="PROTEIN RHSA-RELATED"/>
    <property type="match status" value="1"/>
</dbReference>
<dbReference type="EMBL" id="JACGXS010000005">
    <property type="protein sequence ID" value="MBA8682417.1"/>
    <property type="molecule type" value="Genomic_DNA"/>
</dbReference>